<dbReference type="InterPro" id="IPR011990">
    <property type="entry name" value="TPR-like_helical_dom_sf"/>
</dbReference>
<dbReference type="InterPro" id="IPR056350">
    <property type="entry name" value="HAT_Syf1_central"/>
</dbReference>
<name>A0ABP0ZNJ3_9ASCO</name>
<evidence type="ECO:0000259" key="10">
    <source>
        <dbReference type="Pfam" id="PF23231"/>
    </source>
</evidence>
<keyword evidence="13" id="KW-1185">Reference proteome</keyword>
<evidence type="ECO:0000256" key="6">
    <source>
        <dbReference type="ARBA" id="ARBA00023187"/>
    </source>
</evidence>
<evidence type="ECO:0000256" key="7">
    <source>
        <dbReference type="ARBA" id="ARBA00023242"/>
    </source>
</evidence>
<evidence type="ECO:0000256" key="5">
    <source>
        <dbReference type="ARBA" id="ARBA00022737"/>
    </source>
</evidence>
<keyword evidence="5" id="KW-0677">Repeat</keyword>
<dbReference type="SMART" id="SM00386">
    <property type="entry name" value="HAT"/>
    <property type="match status" value="5"/>
</dbReference>
<evidence type="ECO:0000256" key="8">
    <source>
        <dbReference type="ARBA" id="ARBA00039472"/>
    </source>
</evidence>
<accession>A0ABP0ZNJ3</accession>
<dbReference type="GeneID" id="92209151"/>
<evidence type="ECO:0000256" key="3">
    <source>
        <dbReference type="ARBA" id="ARBA00022664"/>
    </source>
</evidence>
<dbReference type="InterPro" id="IPR003107">
    <property type="entry name" value="HAT"/>
</dbReference>
<dbReference type="Pfam" id="PF23220">
    <property type="entry name" value="HAT_Syf1_M"/>
    <property type="match status" value="1"/>
</dbReference>
<dbReference type="Proteomes" id="UP001497383">
    <property type="component" value="Chromosome 5"/>
</dbReference>
<dbReference type="EMBL" id="OZ022409">
    <property type="protein sequence ID" value="CAK9439855.1"/>
    <property type="molecule type" value="Genomic_DNA"/>
</dbReference>
<dbReference type="PANTHER" id="PTHR11246">
    <property type="entry name" value="PRE-MRNA SPLICING FACTOR"/>
    <property type="match status" value="1"/>
</dbReference>
<organism evidence="12 13">
    <name type="scientific">Lodderomyces beijingensis</name>
    <dbReference type="NCBI Taxonomy" id="1775926"/>
    <lineage>
        <taxon>Eukaryota</taxon>
        <taxon>Fungi</taxon>
        <taxon>Dikarya</taxon>
        <taxon>Ascomycota</taxon>
        <taxon>Saccharomycotina</taxon>
        <taxon>Pichiomycetes</taxon>
        <taxon>Debaryomycetaceae</taxon>
        <taxon>Candida/Lodderomyces clade</taxon>
        <taxon>Lodderomyces</taxon>
    </lineage>
</organism>
<keyword evidence="3" id="KW-0507">mRNA processing</keyword>
<comment type="subcellular location">
    <subcellularLocation>
        <location evidence="1">Nucleus</location>
    </subcellularLocation>
</comment>
<dbReference type="Gene3D" id="1.25.40.10">
    <property type="entry name" value="Tetratricopeptide repeat domain"/>
    <property type="match status" value="3"/>
</dbReference>
<evidence type="ECO:0000256" key="4">
    <source>
        <dbReference type="ARBA" id="ARBA00022728"/>
    </source>
</evidence>
<dbReference type="InterPro" id="IPR055433">
    <property type="entry name" value="HAT_Syf1-like_N"/>
</dbReference>
<evidence type="ECO:0000313" key="13">
    <source>
        <dbReference type="Proteomes" id="UP001497383"/>
    </source>
</evidence>
<dbReference type="Pfam" id="PF23233">
    <property type="entry name" value="HAT_Syf1_CNRKL1_N"/>
    <property type="match status" value="1"/>
</dbReference>
<keyword evidence="4" id="KW-0747">Spliceosome</keyword>
<evidence type="ECO:0000313" key="12">
    <source>
        <dbReference type="EMBL" id="CAK9439855.1"/>
    </source>
</evidence>
<evidence type="ECO:0000256" key="1">
    <source>
        <dbReference type="ARBA" id="ARBA00004123"/>
    </source>
</evidence>
<dbReference type="RefSeq" id="XP_066830893.1">
    <property type="nucleotide sequence ID" value="XM_066974122.1"/>
</dbReference>
<comment type="similarity">
    <text evidence="2">Belongs to the crooked-neck family.</text>
</comment>
<dbReference type="SUPFAM" id="SSF48452">
    <property type="entry name" value="TPR-like"/>
    <property type="match status" value="1"/>
</dbReference>
<dbReference type="Pfam" id="PF23231">
    <property type="entry name" value="HAT_Syf1_CNRKL1_C"/>
    <property type="match status" value="1"/>
</dbReference>
<feature type="domain" description="Pre-mRNA-splicing factor SYF1 central HAT repeats" evidence="9">
    <location>
        <begin position="187"/>
        <end position="389"/>
    </location>
</feature>
<feature type="domain" description="Pre-mRNA-splicing factor Syf1-like N-terminal HAT-repeats" evidence="11">
    <location>
        <begin position="12"/>
        <end position="164"/>
    </location>
</feature>
<gene>
    <name evidence="12" type="ORF">LODBEIA_P39550</name>
</gene>
<proteinExistence type="inferred from homology"/>
<feature type="domain" description="Pre-mRNA-splicing factor Syf1/CRNKL1-like C-terminal HAT-repeats" evidence="10">
    <location>
        <begin position="395"/>
        <end position="596"/>
    </location>
</feature>
<dbReference type="InterPro" id="IPR055430">
    <property type="entry name" value="HAT_Syf1_CNRKL1_C"/>
</dbReference>
<keyword evidence="6" id="KW-0508">mRNA splicing</keyword>
<dbReference type="InterPro" id="IPR045075">
    <property type="entry name" value="Syf1-like"/>
</dbReference>
<keyword evidence="7" id="KW-0539">Nucleus</keyword>
<sequence length="604" mass="70507">MISIDDLVEDTDLTYEGELAKNANQVDTWLSYYDSKINESLGSRLFVIRRAIEANREDARLWKIYLDLVLEESDDIGPEDQFSAFDEFAKIQNQPWALSLWSRVLGFLIEQHVEHVTYIRHKFNQCLQNLPVEDHGSIWPLALSFADSIGGKTAVNIYKRFITFVDPRVLRGLEDSEETETSLNMLDFISKLNKFGDVDTVLKLYDEITASNAYSKLPASQLAIHLDYLNFMIQNRKSSTSDKKFGEIVSRATKKFPDQSMRLQQLYIKYLLAAENPDKSQIRKLYKQALADCKTVHDFKDIYNGLAEFEEDEIQQQIIPTDPQSKDSKDLKRALDEYEKLLNDRKLLVNDIQLRKDINNVDYWFTRFEIHQAQLPLKIKAIAESIKSINPLKIPRGCTHKLSDIWKMYAEIYSSSSDFKTADFILSKSVQSQYPHPDELAGLYIYWGEMRLSNDYFAEESALELFQEILFKEEAESFHYLDSQISVQRRITKSIKLWQFYIDLLESFIDDGELGNKQADQVVEAYEQMISLKIASGNTMMKYASFLEEQQQIEKSLSIYERALVIFKDELIQREIWKVYSTKLPLIDNKERVKDIKERFNNLD</sequence>
<protein>
    <recommendedName>
        <fullName evidence="8">Pre-mRNA-splicing factor SYF1</fullName>
    </recommendedName>
</protein>
<evidence type="ECO:0000256" key="2">
    <source>
        <dbReference type="ARBA" id="ARBA00008644"/>
    </source>
</evidence>
<evidence type="ECO:0000259" key="9">
    <source>
        <dbReference type="Pfam" id="PF23220"/>
    </source>
</evidence>
<dbReference type="PANTHER" id="PTHR11246:SF5">
    <property type="entry name" value="PRE-MRNA-SPLICING FACTOR SYF1"/>
    <property type="match status" value="1"/>
</dbReference>
<evidence type="ECO:0000259" key="11">
    <source>
        <dbReference type="Pfam" id="PF23233"/>
    </source>
</evidence>
<reference evidence="12 13" key="1">
    <citation type="submission" date="2024-03" db="EMBL/GenBank/DDBJ databases">
        <authorList>
            <person name="Brejova B."/>
        </authorList>
    </citation>
    <scope>NUCLEOTIDE SEQUENCE [LARGE SCALE GENOMIC DNA]</scope>
    <source>
        <strain evidence="12 13">CBS 14171</strain>
    </source>
</reference>